<name>A0A2P4PXT1_RHIID</name>
<dbReference type="AlphaFoldDB" id="A0A2P4PXT1"/>
<organism evidence="2 3">
    <name type="scientific">Rhizophagus irregularis (strain DAOM 181602 / DAOM 197198 / MUCL 43194)</name>
    <name type="common">Arbuscular mycorrhizal fungus</name>
    <name type="synonym">Glomus intraradices</name>
    <dbReference type="NCBI Taxonomy" id="747089"/>
    <lineage>
        <taxon>Eukaryota</taxon>
        <taxon>Fungi</taxon>
        <taxon>Fungi incertae sedis</taxon>
        <taxon>Mucoromycota</taxon>
        <taxon>Glomeromycotina</taxon>
        <taxon>Glomeromycetes</taxon>
        <taxon>Glomerales</taxon>
        <taxon>Glomeraceae</taxon>
        <taxon>Rhizophagus</taxon>
    </lineage>
</organism>
<reference evidence="2 3" key="2">
    <citation type="journal article" date="2018" name="New Phytol.">
        <title>High intraspecific genome diversity in the model arbuscular mycorrhizal symbiont Rhizophagus irregularis.</title>
        <authorList>
            <person name="Chen E.C.H."/>
            <person name="Morin E."/>
            <person name="Beaudet D."/>
            <person name="Noel J."/>
            <person name="Yildirir G."/>
            <person name="Ndikumana S."/>
            <person name="Charron P."/>
            <person name="St-Onge C."/>
            <person name="Giorgi J."/>
            <person name="Kruger M."/>
            <person name="Marton T."/>
            <person name="Ropars J."/>
            <person name="Grigoriev I.V."/>
            <person name="Hainaut M."/>
            <person name="Henrissat B."/>
            <person name="Roux C."/>
            <person name="Martin F."/>
            <person name="Corradi N."/>
        </authorList>
    </citation>
    <scope>NUCLEOTIDE SEQUENCE [LARGE SCALE GENOMIC DNA]</scope>
    <source>
        <strain evidence="2 3">DAOM 197198</strain>
    </source>
</reference>
<evidence type="ECO:0000256" key="1">
    <source>
        <dbReference type="SAM" id="Phobius"/>
    </source>
</evidence>
<keyword evidence="3" id="KW-1185">Reference proteome</keyword>
<evidence type="ECO:0000313" key="3">
    <source>
        <dbReference type="Proteomes" id="UP000018888"/>
    </source>
</evidence>
<feature type="transmembrane region" description="Helical" evidence="1">
    <location>
        <begin position="6"/>
        <end position="29"/>
    </location>
</feature>
<accession>A0A2P4PXT1</accession>
<keyword evidence="1" id="KW-0812">Transmembrane</keyword>
<evidence type="ECO:0000313" key="2">
    <source>
        <dbReference type="EMBL" id="POG70201.1"/>
    </source>
</evidence>
<dbReference type="EMBL" id="AUPC02000124">
    <property type="protein sequence ID" value="POG70201.1"/>
    <property type="molecule type" value="Genomic_DNA"/>
</dbReference>
<reference evidence="2 3" key="1">
    <citation type="journal article" date="2013" name="Proc. Natl. Acad. Sci. U.S.A.">
        <title>Genome of an arbuscular mycorrhizal fungus provides insight into the oldest plant symbiosis.</title>
        <authorList>
            <person name="Tisserant E."/>
            <person name="Malbreil M."/>
            <person name="Kuo A."/>
            <person name="Kohler A."/>
            <person name="Symeonidi A."/>
            <person name="Balestrini R."/>
            <person name="Charron P."/>
            <person name="Duensing N."/>
            <person name="Frei Dit Frey N."/>
            <person name="Gianinazzi-Pearson V."/>
            <person name="Gilbert L.B."/>
            <person name="Handa Y."/>
            <person name="Herr J.R."/>
            <person name="Hijri M."/>
            <person name="Koul R."/>
            <person name="Kawaguchi M."/>
            <person name="Krajinski F."/>
            <person name="Lammers P.J."/>
            <person name="Masclaux F.G."/>
            <person name="Murat C."/>
            <person name="Morin E."/>
            <person name="Ndikumana S."/>
            <person name="Pagni M."/>
            <person name="Petitpierre D."/>
            <person name="Requena N."/>
            <person name="Rosikiewicz P."/>
            <person name="Riley R."/>
            <person name="Saito K."/>
            <person name="San Clemente H."/>
            <person name="Shapiro H."/>
            <person name="van Tuinen D."/>
            <person name="Becard G."/>
            <person name="Bonfante P."/>
            <person name="Paszkowski U."/>
            <person name="Shachar-Hill Y.Y."/>
            <person name="Tuskan G.A."/>
            <person name="Young P.W."/>
            <person name="Sanders I.R."/>
            <person name="Henrissat B."/>
            <person name="Rensing S.A."/>
            <person name="Grigoriev I.V."/>
            <person name="Corradi N."/>
            <person name="Roux C."/>
            <person name="Martin F."/>
        </authorList>
    </citation>
    <scope>NUCLEOTIDE SEQUENCE [LARGE SCALE GENOMIC DNA]</scope>
    <source>
        <strain evidence="2 3">DAOM 197198</strain>
    </source>
</reference>
<comment type="caution">
    <text evidence="2">The sequence shown here is derived from an EMBL/GenBank/DDBJ whole genome shotgun (WGS) entry which is preliminary data.</text>
</comment>
<keyword evidence="1" id="KW-1133">Transmembrane helix</keyword>
<sequence length="52" mass="6259">MKQSINHILIILITYFSMLSNMPLNLQYLKRNVINIMKYAWIEGSINYRLIK</sequence>
<keyword evidence="1" id="KW-0472">Membrane</keyword>
<protein>
    <submittedName>
        <fullName evidence="2">Uncharacterized protein</fullName>
    </submittedName>
</protein>
<proteinExistence type="predicted"/>
<dbReference type="Proteomes" id="UP000018888">
    <property type="component" value="Unassembled WGS sequence"/>
</dbReference>
<gene>
    <name evidence="2" type="ORF">GLOIN_2v1618894</name>
</gene>